<keyword evidence="1" id="KW-1133">Transmembrane helix</keyword>
<feature type="transmembrane region" description="Helical" evidence="1">
    <location>
        <begin position="168"/>
        <end position="187"/>
    </location>
</feature>
<evidence type="ECO:0000256" key="1">
    <source>
        <dbReference type="SAM" id="Phobius"/>
    </source>
</evidence>
<feature type="transmembrane region" description="Helical" evidence="1">
    <location>
        <begin position="7"/>
        <end position="29"/>
    </location>
</feature>
<gene>
    <name evidence="2" type="ORF">AMJ87_03815</name>
</gene>
<feature type="transmembrane region" description="Helical" evidence="1">
    <location>
        <begin position="35"/>
        <end position="58"/>
    </location>
</feature>
<organism evidence="2 3">
    <name type="scientific">candidate division WOR_3 bacterium SM23_60</name>
    <dbReference type="NCBI Taxonomy" id="1703780"/>
    <lineage>
        <taxon>Bacteria</taxon>
        <taxon>Bacteria division WOR-3</taxon>
    </lineage>
</organism>
<accession>A0A0S8GIB6</accession>
<evidence type="ECO:0008006" key="4">
    <source>
        <dbReference type="Google" id="ProtNLM"/>
    </source>
</evidence>
<proteinExistence type="predicted"/>
<dbReference type="Proteomes" id="UP000051096">
    <property type="component" value="Unassembled WGS sequence"/>
</dbReference>
<evidence type="ECO:0000313" key="2">
    <source>
        <dbReference type="EMBL" id="KPK72751.1"/>
    </source>
</evidence>
<reference evidence="2 3" key="1">
    <citation type="journal article" date="2015" name="Microbiome">
        <title>Genomic resolution of linkages in carbon, nitrogen, and sulfur cycling among widespread estuary sediment bacteria.</title>
        <authorList>
            <person name="Baker B.J."/>
            <person name="Lazar C.S."/>
            <person name="Teske A.P."/>
            <person name="Dick G.J."/>
        </authorList>
    </citation>
    <scope>NUCLEOTIDE SEQUENCE [LARGE SCALE GENOMIC DNA]</scope>
    <source>
        <strain evidence="2">SM23_60</strain>
    </source>
</reference>
<evidence type="ECO:0000313" key="3">
    <source>
        <dbReference type="Proteomes" id="UP000051096"/>
    </source>
</evidence>
<sequence>MTARNTWIMFVAAIVALAIVITIISLDVYDFPRYSIIRGAALLGYLSVFATCMSSLYLRKLTQVFGRPFIKTHHIIAVCGLSLLAVHAIFNAWYAETLSVFIPRFESLRDFLAHGGRAALILLGIAVFAALLRTRLGRNWRVIHWLNYLAFFIATFHAFSLGTDFRYLVVRIAALVMVCLLVFSFVMKRVQLWRLAQRRSAHSTVHSKE</sequence>
<keyword evidence="1" id="KW-0472">Membrane</keyword>
<keyword evidence="1" id="KW-0812">Transmembrane</keyword>
<protein>
    <recommendedName>
        <fullName evidence="4">Ferric oxidoreductase domain-containing protein</fullName>
    </recommendedName>
</protein>
<feature type="transmembrane region" description="Helical" evidence="1">
    <location>
        <begin position="70"/>
        <end position="94"/>
    </location>
</feature>
<dbReference type="EMBL" id="LJUO01000023">
    <property type="protein sequence ID" value="KPK72751.1"/>
    <property type="molecule type" value="Genomic_DNA"/>
</dbReference>
<feature type="transmembrane region" description="Helical" evidence="1">
    <location>
        <begin position="145"/>
        <end position="162"/>
    </location>
</feature>
<name>A0A0S8GIB6_UNCW3</name>
<dbReference type="AlphaFoldDB" id="A0A0S8GIB6"/>
<comment type="caution">
    <text evidence="2">The sequence shown here is derived from an EMBL/GenBank/DDBJ whole genome shotgun (WGS) entry which is preliminary data.</text>
</comment>
<feature type="transmembrane region" description="Helical" evidence="1">
    <location>
        <begin position="114"/>
        <end position="133"/>
    </location>
</feature>